<keyword evidence="2 5" id="KW-0812">Transmembrane</keyword>
<evidence type="ECO:0000256" key="1">
    <source>
        <dbReference type="ARBA" id="ARBA00004141"/>
    </source>
</evidence>
<keyword evidence="7" id="KW-1185">Reference proteome</keyword>
<keyword evidence="3 5" id="KW-1133">Transmembrane helix</keyword>
<dbReference type="InterPro" id="IPR013861">
    <property type="entry name" value="TMEM115/Pdh1/Rbl19"/>
</dbReference>
<reference evidence="6" key="1">
    <citation type="submission" date="2021-02" db="EMBL/GenBank/DDBJ databases">
        <authorList>
            <person name="Dougan E. K."/>
            <person name="Rhodes N."/>
            <person name="Thang M."/>
            <person name="Chan C."/>
        </authorList>
    </citation>
    <scope>NUCLEOTIDE SEQUENCE</scope>
</reference>
<comment type="caution">
    <text evidence="6">The sequence shown here is derived from an EMBL/GenBank/DDBJ whole genome shotgun (WGS) entry which is preliminary data.</text>
</comment>
<evidence type="ECO:0000256" key="3">
    <source>
        <dbReference type="ARBA" id="ARBA00022989"/>
    </source>
</evidence>
<dbReference type="AlphaFoldDB" id="A0A812VSJ6"/>
<keyword evidence="4 5" id="KW-0472">Membrane</keyword>
<dbReference type="PROSITE" id="PS51257">
    <property type="entry name" value="PROKAR_LIPOPROTEIN"/>
    <property type="match status" value="1"/>
</dbReference>
<proteinExistence type="predicted"/>
<dbReference type="EMBL" id="CAJNIZ010043154">
    <property type="protein sequence ID" value="CAE7651579.1"/>
    <property type="molecule type" value="Genomic_DNA"/>
</dbReference>
<dbReference type="OrthoDB" id="73612at2759"/>
<comment type="subcellular location">
    <subcellularLocation>
        <location evidence="1">Membrane</location>
        <topology evidence="1">Multi-pass membrane protein</topology>
    </subcellularLocation>
</comment>
<feature type="transmembrane region" description="Helical" evidence="5">
    <location>
        <begin position="205"/>
        <end position="223"/>
    </location>
</feature>
<sequence length="370" mass="40181">MDVRVPLDVADSSNALNLPTSCSNLLGGCVALLTLGHAIFPATMDDTFALVPHHTIFSPIASLPFPFVWNLVTSHLYETSLLRGIAMTVAIVWMVQRLERLWSVRALCLYLAFACAASSVVVLFWEVGEVFRTAREKDFFLPTRGCSGLLVALAVGLRHAYPLEVLPSLPKPWGLQCQHLPFCLVSACTVVGLLGPAWLLPEWPFAPLAFFFAWFYLRYFYWFPHAKAHGDHSPDFVFANLFPQALRPVASAIGALTHSLAATAAPGLLRIRQPEDDAEKAEAIVYDPSRIQDGGAVLWSSAAGMNLTAATASTPWPAPPPWPVSAGDPVPGAPGSKEYDARRAKALKLLDESISSLLAPQTWGTYCRGG</sequence>
<accession>A0A812VSJ6</accession>
<dbReference type="GO" id="GO:0016020">
    <property type="term" value="C:membrane"/>
    <property type="evidence" value="ECO:0007669"/>
    <property type="project" value="UniProtKB-SubCell"/>
</dbReference>
<gene>
    <name evidence="6" type="primary">RBL19</name>
    <name evidence="6" type="ORF">SPIL2461_LOCUS17407</name>
</gene>
<feature type="transmembrane region" description="Helical" evidence="5">
    <location>
        <begin position="139"/>
        <end position="158"/>
    </location>
</feature>
<feature type="transmembrane region" description="Helical" evidence="5">
    <location>
        <begin position="76"/>
        <end position="95"/>
    </location>
</feature>
<feature type="transmembrane region" description="Helical" evidence="5">
    <location>
        <begin position="107"/>
        <end position="127"/>
    </location>
</feature>
<dbReference type="GO" id="GO:0005794">
    <property type="term" value="C:Golgi apparatus"/>
    <property type="evidence" value="ECO:0007669"/>
    <property type="project" value="TreeGrafter"/>
</dbReference>
<organism evidence="6 7">
    <name type="scientific">Symbiodinium pilosum</name>
    <name type="common">Dinoflagellate</name>
    <dbReference type="NCBI Taxonomy" id="2952"/>
    <lineage>
        <taxon>Eukaryota</taxon>
        <taxon>Sar</taxon>
        <taxon>Alveolata</taxon>
        <taxon>Dinophyceae</taxon>
        <taxon>Suessiales</taxon>
        <taxon>Symbiodiniaceae</taxon>
        <taxon>Symbiodinium</taxon>
    </lineage>
</organism>
<dbReference type="GO" id="GO:0006890">
    <property type="term" value="P:retrograde vesicle-mediated transport, Golgi to endoplasmic reticulum"/>
    <property type="evidence" value="ECO:0007669"/>
    <property type="project" value="InterPro"/>
</dbReference>
<evidence type="ECO:0000313" key="6">
    <source>
        <dbReference type="EMBL" id="CAE7651579.1"/>
    </source>
</evidence>
<evidence type="ECO:0000256" key="4">
    <source>
        <dbReference type="ARBA" id="ARBA00023136"/>
    </source>
</evidence>
<evidence type="ECO:0000256" key="2">
    <source>
        <dbReference type="ARBA" id="ARBA00022692"/>
    </source>
</evidence>
<dbReference type="Proteomes" id="UP000649617">
    <property type="component" value="Unassembled WGS sequence"/>
</dbReference>
<dbReference type="Pfam" id="PF08551">
    <property type="entry name" value="DUF1751"/>
    <property type="match status" value="1"/>
</dbReference>
<name>A0A812VSJ6_SYMPI</name>
<protein>
    <submittedName>
        <fullName evidence="6">RBL19 protein</fullName>
    </submittedName>
</protein>
<dbReference type="PANTHER" id="PTHR13377:SF3">
    <property type="entry name" value="TRANSMEMBRANE PROTEIN 115"/>
    <property type="match status" value="1"/>
</dbReference>
<dbReference type="SMART" id="SM01160">
    <property type="entry name" value="DUF1751"/>
    <property type="match status" value="1"/>
</dbReference>
<evidence type="ECO:0000256" key="5">
    <source>
        <dbReference type="SAM" id="Phobius"/>
    </source>
</evidence>
<dbReference type="PANTHER" id="PTHR13377">
    <property type="entry name" value="PLACENTAL PROTEIN 6"/>
    <property type="match status" value="1"/>
</dbReference>
<evidence type="ECO:0000313" key="7">
    <source>
        <dbReference type="Proteomes" id="UP000649617"/>
    </source>
</evidence>